<dbReference type="OrthoDB" id="10593323at2759"/>
<gene>
    <name evidence="2" type="ORF">EJ05DRAFT_497670</name>
</gene>
<protein>
    <submittedName>
        <fullName evidence="2">Uncharacterized protein</fullName>
    </submittedName>
</protein>
<evidence type="ECO:0000313" key="3">
    <source>
        <dbReference type="Proteomes" id="UP000799437"/>
    </source>
</evidence>
<evidence type="ECO:0000256" key="1">
    <source>
        <dbReference type="SAM" id="Phobius"/>
    </source>
</evidence>
<feature type="transmembrane region" description="Helical" evidence="1">
    <location>
        <begin position="56"/>
        <end position="78"/>
    </location>
</feature>
<organism evidence="2 3">
    <name type="scientific">Pseudovirgaria hyperparasitica</name>
    <dbReference type="NCBI Taxonomy" id="470096"/>
    <lineage>
        <taxon>Eukaryota</taxon>
        <taxon>Fungi</taxon>
        <taxon>Dikarya</taxon>
        <taxon>Ascomycota</taxon>
        <taxon>Pezizomycotina</taxon>
        <taxon>Dothideomycetes</taxon>
        <taxon>Dothideomycetes incertae sedis</taxon>
        <taxon>Acrospermales</taxon>
        <taxon>Acrospermaceae</taxon>
        <taxon>Pseudovirgaria</taxon>
    </lineage>
</organism>
<accession>A0A6A6WIR6</accession>
<keyword evidence="1" id="KW-1133">Transmembrane helix</keyword>
<evidence type="ECO:0000313" key="2">
    <source>
        <dbReference type="EMBL" id="KAF2761111.1"/>
    </source>
</evidence>
<name>A0A6A6WIR6_9PEZI</name>
<dbReference type="EMBL" id="ML996567">
    <property type="protein sequence ID" value="KAF2761111.1"/>
    <property type="molecule type" value="Genomic_DNA"/>
</dbReference>
<proteinExistence type="predicted"/>
<sequence>MSIKYERRTIFSSLAALVFVGGALTRLTPRLFETAYREQHQKTAESMKPVYSRLGVSAKIFTEILAYINLGVAGLLVWPRTRKWTAVTAMLYLGEGAYARLRSGRSVAPPLVVIGVLGGVVY</sequence>
<dbReference type="Proteomes" id="UP000799437">
    <property type="component" value="Unassembled WGS sequence"/>
</dbReference>
<keyword evidence="1" id="KW-0472">Membrane</keyword>
<keyword evidence="3" id="KW-1185">Reference proteome</keyword>
<dbReference type="AlphaFoldDB" id="A0A6A6WIR6"/>
<dbReference type="GeneID" id="54487621"/>
<keyword evidence="1" id="KW-0812">Transmembrane</keyword>
<dbReference type="RefSeq" id="XP_033603562.1">
    <property type="nucleotide sequence ID" value="XM_033746567.1"/>
</dbReference>
<reference evidence="2" key="1">
    <citation type="journal article" date="2020" name="Stud. Mycol.">
        <title>101 Dothideomycetes genomes: a test case for predicting lifestyles and emergence of pathogens.</title>
        <authorList>
            <person name="Haridas S."/>
            <person name="Albert R."/>
            <person name="Binder M."/>
            <person name="Bloem J."/>
            <person name="Labutti K."/>
            <person name="Salamov A."/>
            <person name="Andreopoulos B."/>
            <person name="Baker S."/>
            <person name="Barry K."/>
            <person name="Bills G."/>
            <person name="Bluhm B."/>
            <person name="Cannon C."/>
            <person name="Castanera R."/>
            <person name="Culley D."/>
            <person name="Daum C."/>
            <person name="Ezra D."/>
            <person name="Gonzalez J."/>
            <person name="Henrissat B."/>
            <person name="Kuo A."/>
            <person name="Liang C."/>
            <person name="Lipzen A."/>
            <person name="Lutzoni F."/>
            <person name="Magnuson J."/>
            <person name="Mondo S."/>
            <person name="Nolan M."/>
            <person name="Ohm R."/>
            <person name="Pangilinan J."/>
            <person name="Park H.-J."/>
            <person name="Ramirez L."/>
            <person name="Alfaro M."/>
            <person name="Sun H."/>
            <person name="Tritt A."/>
            <person name="Yoshinaga Y."/>
            <person name="Zwiers L.-H."/>
            <person name="Turgeon B."/>
            <person name="Goodwin S."/>
            <person name="Spatafora J."/>
            <person name="Crous P."/>
            <person name="Grigoriev I."/>
        </authorList>
    </citation>
    <scope>NUCLEOTIDE SEQUENCE</scope>
    <source>
        <strain evidence="2">CBS 121739</strain>
    </source>
</reference>